<evidence type="ECO:0000313" key="8">
    <source>
        <dbReference type="EMBL" id="RYB95004.1"/>
    </source>
</evidence>
<dbReference type="Pfam" id="PF13977">
    <property type="entry name" value="TetR_C_6"/>
    <property type="match status" value="1"/>
</dbReference>
<dbReference type="PANTHER" id="PTHR30055:SF234">
    <property type="entry name" value="HTH-TYPE TRANSCRIPTIONAL REGULATOR BETI"/>
    <property type="match status" value="1"/>
</dbReference>
<dbReference type="EMBL" id="SDWT01000001">
    <property type="protein sequence ID" value="RYB95004.1"/>
    <property type="molecule type" value="Genomic_DNA"/>
</dbReference>
<dbReference type="OrthoDB" id="3288227at2"/>
<gene>
    <name evidence="8" type="ORF">EUA93_12000</name>
</gene>
<evidence type="ECO:0000256" key="4">
    <source>
        <dbReference type="ARBA" id="ARBA00023163"/>
    </source>
</evidence>
<protein>
    <submittedName>
        <fullName evidence="8">TetR/AcrR family transcriptional regulator</fullName>
    </submittedName>
</protein>
<dbReference type="PROSITE" id="PS50977">
    <property type="entry name" value="HTH_TETR_2"/>
    <property type="match status" value="1"/>
</dbReference>
<sequence>MASGPTVGATSGTTSGTTTGAALNQREQAAADARSRILAAAATCLVRDGLAKVRMAAIAREAGVSSGLLHYHFDTKELLFGEVLAYSHGVSTELNAQAVASAGEGSAARLSSFLDRCLPSDDRLRHEWMLWQELALLCIRDPHLAKVGQDVYELLYSSVEEILEDGVERGDFTLRTGARQLAETAVAMTDGLGGRVLAGDLGLAEARTALTTTMGILVGLDDPLPPAAPFPTSPPGPGRK</sequence>
<dbReference type="InterPro" id="IPR039538">
    <property type="entry name" value="BetI_C"/>
</dbReference>
<name>A0A4Q2S3K1_9ACTN</name>
<evidence type="ECO:0000313" key="9">
    <source>
        <dbReference type="Proteomes" id="UP000294071"/>
    </source>
</evidence>
<organism evidence="8 9">
    <name type="scientific">Nocardioides oleivorans</name>
    <dbReference type="NCBI Taxonomy" id="273676"/>
    <lineage>
        <taxon>Bacteria</taxon>
        <taxon>Bacillati</taxon>
        <taxon>Actinomycetota</taxon>
        <taxon>Actinomycetes</taxon>
        <taxon>Propionibacteriales</taxon>
        <taxon>Nocardioidaceae</taxon>
        <taxon>Nocardioides</taxon>
    </lineage>
</organism>
<keyword evidence="2" id="KW-0805">Transcription regulation</keyword>
<dbReference type="PRINTS" id="PR00455">
    <property type="entry name" value="HTHTETR"/>
</dbReference>
<evidence type="ECO:0000256" key="3">
    <source>
        <dbReference type="ARBA" id="ARBA00023125"/>
    </source>
</evidence>
<dbReference type="InterPro" id="IPR050109">
    <property type="entry name" value="HTH-type_TetR-like_transc_reg"/>
</dbReference>
<dbReference type="Proteomes" id="UP000294071">
    <property type="component" value="Unassembled WGS sequence"/>
</dbReference>
<dbReference type="RefSeq" id="WP_129400348.1">
    <property type="nucleotide sequence ID" value="NZ_SDWT01000001.1"/>
</dbReference>
<dbReference type="GO" id="GO:0003700">
    <property type="term" value="F:DNA-binding transcription factor activity"/>
    <property type="evidence" value="ECO:0007669"/>
    <property type="project" value="TreeGrafter"/>
</dbReference>
<reference evidence="8 9" key="1">
    <citation type="submission" date="2019-01" db="EMBL/GenBank/DDBJ databases">
        <title>Novel species of Nocardioides.</title>
        <authorList>
            <person name="Liu Q."/>
            <person name="Xin Y.-H."/>
        </authorList>
    </citation>
    <scope>NUCLEOTIDE SEQUENCE [LARGE SCALE GENOMIC DNA]</scope>
    <source>
        <strain evidence="8 9">CGMCC 4.6882</strain>
    </source>
</reference>
<dbReference type="GO" id="GO:0000976">
    <property type="term" value="F:transcription cis-regulatory region binding"/>
    <property type="evidence" value="ECO:0007669"/>
    <property type="project" value="TreeGrafter"/>
</dbReference>
<evidence type="ECO:0000259" key="7">
    <source>
        <dbReference type="PROSITE" id="PS50977"/>
    </source>
</evidence>
<keyword evidence="9" id="KW-1185">Reference proteome</keyword>
<dbReference type="InterPro" id="IPR036271">
    <property type="entry name" value="Tet_transcr_reg_TetR-rel_C_sf"/>
</dbReference>
<keyword evidence="3 5" id="KW-0238">DNA-binding</keyword>
<dbReference type="SUPFAM" id="SSF48498">
    <property type="entry name" value="Tetracyclin repressor-like, C-terminal domain"/>
    <property type="match status" value="1"/>
</dbReference>
<feature type="domain" description="HTH tetR-type" evidence="7">
    <location>
        <begin position="31"/>
        <end position="91"/>
    </location>
</feature>
<feature type="region of interest" description="Disordered" evidence="6">
    <location>
        <begin position="1"/>
        <end position="20"/>
    </location>
</feature>
<feature type="DNA-binding region" description="H-T-H motif" evidence="5">
    <location>
        <begin position="54"/>
        <end position="73"/>
    </location>
</feature>
<dbReference type="SUPFAM" id="SSF46689">
    <property type="entry name" value="Homeodomain-like"/>
    <property type="match status" value="1"/>
</dbReference>
<accession>A0A4Q2S3K1</accession>
<keyword evidence="1" id="KW-0678">Repressor</keyword>
<evidence type="ECO:0000256" key="1">
    <source>
        <dbReference type="ARBA" id="ARBA00022491"/>
    </source>
</evidence>
<dbReference type="Gene3D" id="1.10.357.10">
    <property type="entry name" value="Tetracycline Repressor, domain 2"/>
    <property type="match status" value="1"/>
</dbReference>
<evidence type="ECO:0000256" key="2">
    <source>
        <dbReference type="ARBA" id="ARBA00023015"/>
    </source>
</evidence>
<evidence type="ECO:0000256" key="6">
    <source>
        <dbReference type="SAM" id="MobiDB-lite"/>
    </source>
</evidence>
<dbReference type="InterPro" id="IPR001647">
    <property type="entry name" value="HTH_TetR"/>
</dbReference>
<comment type="caution">
    <text evidence="8">The sequence shown here is derived from an EMBL/GenBank/DDBJ whole genome shotgun (WGS) entry which is preliminary data.</text>
</comment>
<dbReference type="InterPro" id="IPR009057">
    <property type="entry name" value="Homeodomain-like_sf"/>
</dbReference>
<dbReference type="PANTHER" id="PTHR30055">
    <property type="entry name" value="HTH-TYPE TRANSCRIPTIONAL REGULATOR RUTR"/>
    <property type="match status" value="1"/>
</dbReference>
<dbReference type="Pfam" id="PF00440">
    <property type="entry name" value="TetR_N"/>
    <property type="match status" value="1"/>
</dbReference>
<proteinExistence type="predicted"/>
<dbReference type="AlphaFoldDB" id="A0A4Q2S3K1"/>
<evidence type="ECO:0000256" key="5">
    <source>
        <dbReference type="PROSITE-ProRule" id="PRU00335"/>
    </source>
</evidence>
<keyword evidence="4" id="KW-0804">Transcription</keyword>